<keyword evidence="2" id="KW-0698">rRNA processing</keyword>
<dbReference type="RefSeq" id="XP_062696027.1">
    <property type="nucleotide sequence ID" value="XM_062838719.1"/>
</dbReference>
<dbReference type="PANTHER" id="PTHR18359">
    <property type="entry name" value="WD-REPEAT PROTEIN-RELATED"/>
    <property type="match status" value="1"/>
</dbReference>
<evidence type="ECO:0000256" key="4">
    <source>
        <dbReference type="ARBA" id="ARBA00022737"/>
    </source>
</evidence>
<accession>A0AAJ0IDQ9</accession>
<dbReference type="InterPro" id="IPR036322">
    <property type="entry name" value="WD40_repeat_dom_sf"/>
</dbReference>
<evidence type="ECO:0000256" key="1">
    <source>
        <dbReference type="ARBA" id="ARBA00004604"/>
    </source>
</evidence>
<feature type="compositionally biased region" description="Acidic residues" evidence="7">
    <location>
        <begin position="336"/>
        <end position="345"/>
    </location>
</feature>
<sequence length="902" mass="99300">MTQSLSLAVFAAAALFATKGLASNFTISNGQIFTPGFVVVDSPQPDTPLGGDNIEIALDVSANGKLPLPPYGDDASSQIYNINIFLYSYVTGRNFTITNGTASVNNATLGDIMLSEPGSTVKHVRWTWPDCMVGDGTNGNDRGSYNVGFPNSELKTVLIAISLTTHKISIHQRFRLNGENHYTMFDLPISVTNSISKSDDRPSCQSLDNPLLAPENIDRTDTNELGALFAPGDSTVIETSDVGSGSGLASCKHALDLLTGSHSKISRYWALRNLSNQNKMAPQTKDEVADDNEFVGFDEESDEEMHDNDDMSVDDEEEDDSDMDSIGDPRKTYDIDEKDSDEEDLERFVLGNNDTFRAQLFRDDFLADITDSKALIRTDKQDDTTGLEHVDDNALFAFDTGVPGDKKQTEATPSALEAYEQKEDPPAWEDSDDERLTVSLAAASRLRKLRQSEEEDVVNGTEYARRLRSQYLRLYPLPEWAKESSAATQRRRRRSSAAGSSSEEDSDAEDDVESALPLETFLRDVNSFNASADARGSKRRKLRPETIDIQRSRDIPDIHKQSVSSLSFHPKHPILLSCSVSSIMYLHQVDPTAHPVPNPALTSVQVKRTDLRRSEFLGPDGDDIIFAGRRRYFHSWNLSSGAVKKITQIQGHQREQRTMEHFRPSPCGRYLGLIASEKKGGGMINIVNVRTMQWIAQARTNGRGGISDFAWWGNGNGLSILGKNGQVTEWSMLSRRTVGVWRDEGSIGGTVIALGGQKGTGPSQIGGDRWVAVGSNSGILNIYDRNDLVEPVKKEGGALASKEETVQIKSIPTPQRTFEQLTTPISVVTFAPDGQLLAFGSFHKKDALRLVHLPSCTVYRNWPTEQTPLGRITAVAFSHQNGGDVLAVGNDVGKIRMWEIRS</sequence>
<keyword evidence="10" id="KW-1185">Reference proteome</keyword>
<evidence type="ECO:0000256" key="2">
    <source>
        <dbReference type="ARBA" id="ARBA00022552"/>
    </source>
</evidence>
<evidence type="ECO:0000313" key="10">
    <source>
        <dbReference type="Proteomes" id="UP001285908"/>
    </source>
</evidence>
<feature type="signal peptide" evidence="8">
    <location>
        <begin position="1"/>
        <end position="22"/>
    </location>
</feature>
<feature type="region of interest" description="Disordered" evidence="7">
    <location>
        <begin position="400"/>
        <end position="433"/>
    </location>
</feature>
<feature type="region of interest" description="Disordered" evidence="7">
    <location>
        <begin position="483"/>
        <end position="513"/>
    </location>
</feature>
<keyword evidence="8" id="KW-0732">Signal</keyword>
<dbReference type="FunFam" id="2.130.10.10:FF:000549">
    <property type="entry name" value="Small nucleolar ribonucleoprotein complex subunit"/>
    <property type="match status" value="1"/>
</dbReference>
<evidence type="ECO:0000256" key="8">
    <source>
        <dbReference type="SAM" id="SignalP"/>
    </source>
</evidence>
<name>A0AAJ0IDQ9_9PEZI</name>
<dbReference type="InterPro" id="IPR001680">
    <property type="entry name" value="WD40_rpt"/>
</dbReference>
<dbReference type="GeneID" id="87876341"/>
<dbReference type="AlphaFoldDB" id="A0AAJ0IDQ9"/>
<evidence type="ECO:0000313" key="9">
    <source>
        <dbReference type="EMBL" id="KAK3497763.1"/>
    </source>
</evidence>
<evidence type="ECO:0000256" key="5">
    <source>
        <dbReference type="ARBA" id="ARBA00023242"/>
    </source>
</evidence>
<comment type="caution">
    <text evidence="9">The sequence shown here is derived from an EMBL/GenBank/DDBJ whole genome shotgun (WGS) entry which is preliminary data.</text>
</comment>
<evidence type="ECO:0000256" key="3">
    <source>
        <dbReference type="ARBA" id="ARBA00022574"/>
    </source>
</evidence>
<keyword evidence="4" id="KW-0677">Repeat</keyword>
<proteinExistence type="inferred from homology"/>
<keyword evidence="3" id="KW-0853">WD repeat</keyword>
<dbReference type="SUPFAM" id="SSF50978">
    <property type="entry name" value="WD40 repeat-like"/>
    <property type="match status" value="1"/>
</dbReference>
<dbReference type="GO" id="GO:0034388">
    <property type="term" value="C:Pwp2p-containing subcomplex of 90S preribosome"/>
    <property type="evidence" value="ECO:0007669"/>
    <property type="project" value="TreeGrafter"/>
</dbReference>
<dbReference type="PANTHER" id="PTHR18359:SF0">
    <property type="entry name" value="U3 SMALL NUCLEOLAR RNA-ASSOCIATED PROTEIN 18 HOMOLOG"/>
    <property type="match status" value="1"/>
</dbReference>
<dbReference type="EMBL" id="JAULSX010000002">
    <property type="protein sequence ID" value="KAK3497763.1"/>
    <property type="molecule type" value="Genomic_DNA"/>
</dbReference>
<evidence type="ECO:0000256" key="6">
    <source>
        <dbReference type="ARBA" id="ARBA00025767"/>
    </source>
</evidence>
<gene>
    <name evidence="9" type="ORF">B0T23DRAFT_402849</name>
</gene>
<feature type="compositionally biased region" description="Acidic residues" evidence="7">
    <location>
        <begin position="297"/>
        <end position="325"/>
    </location>
</feature>
<dbReference type="Gene3D" id="2.130.10.10">
    <property type="entry name" value="YVTN repeat-like/Quinoprotein amine dehydrogenase"/>
    <property type="match status" value="1"/>
</dbReference>
<feature type="region of interest" description="Disordered" evidence="7">
    <location>
        <begin position="297"/>
        <end position="345"/>
    </location>
</feature>
<feature type="chain" id="PRO_5042603025" evidence="8">
    <location>
        <begin position="23"/>
        <end position="902"/>
    </location>
</feature>
<comment type="similarity">
    <text evidence="6">Belongs to the WD repeat UTP18 family.</text>
</comment>
<organism evidence="9 10">
    <name type="scientific">Neurospora hispaniola</name>
    <dbReference type="NCBI Taxonomy" id="588809"/>
    <lineage>
        <taxon>Eukaryota</taxon>
        <taxon>Fungi</taxon>
        <taxon>Dikarya</taxon>
        <taxon>Ascomycota</taxon>
        <taxon>Pezizomycotina</taxon>
        <taxon>Sordariomycetes</taxon>
        <taxon>Sordariomycetidae</taxon>
        <taxon>Sordariales</taxon>
        <taxon>Sordariaceae</taxon>
        <taxon>Neurospora</taxon>
    </lineage>
</organism>
<keyword evidence="5" id="KW-0539">Nucleus</keyword>
<dbReference type="SMART" id="SM00320">
    <property type="entry name" value="WD40"/>
    <property type="match status" value="4"/>
</dbReference>
<comment type="subcellular location">
    <subcellularLocation>
        <location evidence="1">Nucleus</location>
        <location evidence="1">Nucleolus</location>
    </subcellularLocation>
</comment>
<evidence type="ECO:0000256" key="7">
    <source>
        <dbReference type="SAM" id="MobiDB-lite"/>
    </source>
</evidence>
<dbReference type="GO" id="GO:0006364">
    <property type="term" value="P:rRNA processing"/>
    <property type="evidence" value="ECO:0007669"/>
    <property type="project" value="UniProtKB-KW"/>
</dbReference>
<feature type="compositionally biased region" description="Acidic residues" evidence="7">
    <location>
        <begin position="502"/>
        <end position="513"/>
    </location>
</feature>
<dbReference type="GO" id="GO:0032040">
    <property type="term" value="C:small-subunit processome"/>
    <property type="evidence" value="ECO:0007669"/>
    <property type="project" value="TreeGrafter"/>
</dbReference>
<dbReference type="InterPro" id="IPR015943">
    <property type="entry name" value="WD40/YVTN_repeat-like_dom_sf"/>
</dbReference>
<protein>
    <submittedName>
        <fullName evidence="9">WD40 repeat-like protein</fullName>
    </submittedName>
</protein>
<dbReference type="Pfam" id="PF00400">
    <property type="entry name" value="WD40"/>
    <property type="match status" value="1"/>
</dbReference>
<dbReference type="Proteomes" id="UP001285908">
    <property type="component" value="Unassembled WGS sequence"/>
</dbReference>
<reference evidence="9 10" key="1">
    <citation type="journal article" date="2023" name="Mol. Phylogenet. Evol.">
        <title>Genome-scale phylogeny and comparative genomics of the fungal order Sordariales.</title>
        <authorList>
            <person name="Hensen N."/>
            <person name="Bonometti L."/>
            <person name="Westerberg I."/>
            <person name="Brannstrom I.O."/>
            <person name="Guillou S."/>
            <person name="Cros-Aarteil S."/>
            <person name="Calhoun S."/>
            <person name="Haridas S."/>
            <person name="Kuo A."/>
            <person name="Mondo S."/>
            <person name="Pangilinan J."/>
            <person name="Riley R."/>
            <person name="LaButti K."/>
            <person name="Andreopoulos B."/>
            <person name="Lipzen A."/>
            <person name="Chen C."/>
            <person name="Yan M."/>
            <person name="Daum C."/>
            <person name="Ng V."/>
            <person name="Clum A."/>
            <person name="Steindorff A."/>
            <person name="Ohm R.A."/>
            <person name="Martin F."/>
            <person name="Silar P."/>
            <person name="Natvig D.O."/>
            <person name="Lalanne C."/>
            <person name="Gautier V."/>
            <person name="Ament-Velasquez S.L."/>
            <person name="Kruys A."/>
            <person name="Hutchinson M.I."/>
            <person name="Powell A.J."/>
            <person name="Barry K."/>
            <person name="Miller A.N."/>
            <person name="Grigoriev I.V."/>
            <person name="Debuchy R."/>
            <person name="Gladieux P."/>
            <person name="Hiltunen Thoren M."/>
            <person name="Johannesson H."/>
        </authorList>
    </citation>
    <scope>NUCLEOTIDE SEQUENCE [LARGE SCALE GENOMIC DNA]</scope>
    <source>
        <strain evidence="9 10">FGSC 10403</strain>
    </source>
</reference>
<dbReference type="InterPro" id="IPR045161">
    <property type="entry name" value="Utp18"/>
</dbReference>